<dbReference type="Gene3D" id="2.30.38.10">
    <property type="entry name" value="Luciferase, Domain 3"/>
    <property type="match status" value="1"/>
</dbReference>
<evidence type="ECO:0000256" key="1">
    <source>
        <dbReference type="ARBA" id="ARBA00001946"/>
    </source>
</evidence>
<dbReference type="Gene3D" id="3.40.50.980">
    <property type="match status" value="1"/>
</dbReference>
<proteinExistence type="inferred from homology"/>
<keyword evidence="8" id="KW-0576">Peroxisome</keyword>
<dbReference type="GO" id="GO:0005777">
    <property type="term" value="C:peroxisome"/>
    <property type="evidence" value="ECO:0007669"/>
    <property type="project" value="UniProtKB-SubCell"/>
</dbReference>
<gene>
    <name evidence="10" type="ORF">AMK59_5673</name>
</gene>
<evidence type="ECO:0000313" key="10">
    <source>
        <dbReference type="EMBL" id="KRT81441.1"/>
    </source>
</evidence>
<keyword evidence="4" id="KW-0479">Metal-binding</keyword>
<evidence type="ECO:0000256" key="3">
    <source>
        <dbReference type="ARBA" id="ARBA00006432"/>
    </source>
</evidence>
<dbReference type="EMBL" id="LJIG01016158">
    <property type="protein sequence ID" value="KRT81441.1"/>
    <property type="molecule type" value="Genomic_DNA"/>
</dbReference>
<dbReference type="PANTHER" id="PTHR24096:SF423">
    <property type="entry name" value="GM05240P"/>
    <property type="match status" value="1"/>
</dbReference>
<name>A0A0T6B267_9SCAR</name>
<dbReference type="GO" id="GO:0005524">
    <property type="term" value="F:ATP binding"/>
    <property type="evidence" value="ECO:0007669"/>
    <property type="project" value="UniProtKB-KW"/>
</dbReference>
<sequence length="119" mass="13328">MTESGLAISFPPLNMEIPGSVGHIFPGISCIIRDPTTGENLGPLQRGEICIKGLNVTKGYYRNEEATKSAFTEDGWLRTGDVGYYDQNRYLYVVDRMKELIKYKGFQVAPAELEHILVN</sequence>
<comment type="cofactor">
    <cofactor evidence="1">
        <name>Mg(2+)</name>
        <dbReference type="ChEBI" id="CHEBI:18420"/>
    </cofactor>
</comment>
<dbReference type="SUPFAM" id="SSF56801">
    <property type="entry name" value="Acetyl-CoA synthetase-like"/>
    <property type="match status" value="1"/>
</dbReference>
<feature type="domain" description="AMP-dependent synthetase/ligase" evidence="9">
    <location>
        <begin position="1"/>
        <end position="61"/>
    </location>
</feature>
<evidence type="ECO:0000256" key="2">
    <source>
        <dbReference type="ARBA" id="ARBA00004275"/>
    </source>
</evidence>
<dbReference type="Pfam" id="PF00501">
    <property type="entry name" value="AMP-binding"/>
    <property type="match status" value="1"/>
</dbReference>
<dbReference type="Proteomes" id="UP000051574">
    <property type="component" value="Unassembled WGS sequence"/>
</dbReference>
<comment type="similarity">
    <text evidence="3">Belongs to the ATP-dependent AMP-binding enzyme family.</text>
</comment>
<evidence type="ECO:0000256" key="6">
    <source>
        <dbReference type="ARBA" id="ARBA00022840"/>
    </source>
</evidence>
<keyword evidence="7" id="KW-0460">Magnesium</keyword>
<keyword evidence="11" id="KW-1185">Reference proteome</keyword>
<evidence type="ECO:0000256" key="8">
    <source>
        <dbReference type="ARBA" id="ARBA00023140"/>
    </source>
</evidence>
<evidence type="ECO:0000256" key="5">
    <source>
        <dbReference type="ARBA" id="ARBA00022741"/>
    </source>
</evidence>
<organism evidence="10 11">
    <name type="scientific">Oryctes borbonicus</name>
    <dbReference type="NCBI Taxonomy" id="1629725"/>
    <lineage>
        <taxon>Eukaryota</taxon>
        <taxon>Metazoa</taxon>
        <taxon>Ecdysozoa</taxon>
        <taxon>Arthropoda</taxon>
        <taxon>Hexapoda</taxon>
        <taxon>Insecta</taxon>
        <taxon>Pterygota</taxon>
        <taxon>Neoptera</taxon>
        <taxon>Endopterygota</taxon>
        <taxon>Coleoptera</taxon>
        <taxon>Polyphaga</taxon>
        <taxon>Scarabaeiformia</taxon>
        <taxon>Scarabaeidae</taxon>
        <taxon>Dynastinae</taxon>
        <taxon>Oryctes</taxon>
    </lineage>
</organism>
<protein>
    <submittedName>
        <fullName evidence="10">AMP-binding protein</fullName>
    </submittedName>
</protein>
<comment type="subcellular location">
    <subcellularLocation>
        <location evidence="2">Peroxisome</location>
    </subcellularLocation>
</comment>
<accession>A0A0T6B267</accession>
<feature type="non-terminal residue" evidence="10">
    <location>
        <position position="119"/>
    </location>
</feature>
<dbReference type="AlphaFoldDB" id="A0A0T6B267"/>
<dbReference type="OrthoDB" id="10253869at2759"/>
<dbReference type="PANTHER" id="PTHR24096">
    <property type="entry name" value="LONG-CHAIN-FATTY-ACID--COA LIGASE"/>
    <property type="match status" value="1"/>
</dbReference>
<dbReference type="InterPro" id="IPR000873">
    <property type="entry name" value="AMP-dep_synth/lig_dom"/>
</dbReference>
<keyword evidence="6" id="KW-0067">ATP-binding</keyword>
<dbReference type="GO" id="GO:0016405">
    <property type="term" value="F:CoA-ligase activity"/>
    <property type="evidence" value="ECO:0007669"/>
    <property type="project" value="TreeGrafter"/>
</dbReference>
<keyword evidence="5" id="KW-0547">Nucleotide-binding</keyword>
<comment type="caution">
    <text evidence="10">The sequence shown here is derived from an EMBL/GenBank/DDBJ whole genome shotgun (WGS) entry which is preliminary data.</text>
</comment>
<reference evidence="10 11" key="1">
    <citation type="submission" date="2015-09" db="EMBL/GenBank/DDBJ databases">
        <title>Draft genome of the scarab beetle Oryctes borbonicus.</title>
        <authorList>
            <person name="Meyer J.M."/>
            <person name="Markov G.V."/>
            <person name="Baskaran P."/>
            <person name="Herrmann M."/>
            <person name="Sommer R.J."/>
            <person name="Roedelsperger C."/>
        </authorList>
    </citation>
    <scope>NUCLEOTIDE SEQUENCE [LARGE SCALE GENOMIC DNA]</scope>
    <source>
        <strain evidence="10">OB123</strain>
        <tissue evidence="10">Whole animal</tissue>
    </source>
</reference>
<evidence type="ECO:0000259" key="9">
    <source>
        <dbReference type="Pfam" id="PF00501"/>
    </source>
</evidence>
<evidence type="ECO:0000256" key="4">
    <source>
        <dbReference type="ARBA" id="ARBA00022723"/>
    </source>
</evidence>
<dbReference type="GO" id="GO:0046872">
    <property type="term" value="F:metal ion binding"/>
    <property type="evidence" value="ECO:0007669"/>
    <property type="project" value="UniProtKB-KW"/>
</dbReference>
<evidence type="ECO:0000256" key="7">
    <source>
        <dbReference type="ARBA" id="ARBA00022842"/>
    </source>
</evidence>
<evidence type="ECO:0000313" key="11">
    <source>
        <dbReference type="Proteomes" id="UP000051574"/>
    </source>
</evidence>